<sequence>MLRVVGPAGSDASRIDFRTDYDNLTYKPCEVPKHIAAGVHMLTYACRLHYVALDFLVEPQGRWHLVGVNPERTVGIHPRPAHAHHPSTR</sequence>
<protein>
    <recommendedName>
        <fullName evidence="3">ATP-grasp domain-containing protein</fullName>
    </recommendedName>
</protein>
<evidence type="ECO:0008006" key="3">
    <source>
        <dbReference type="Google" id="ProtNLM"/>
    </source>
</evidence>
<name>A0ABY9UWQ2_9ACTN</name>
<keyword evidence="2" id="KW-1185">Reference proteome</keyword>
<organism evidence="1 2">
    <name type="scientific">Streptomyces luomodiensis</name>
    <dbReference type="NCBI Taxonomy" id="3026192"/>
    <lineage>
        <taxon>Bacteria</taxon>
        <taxon>Bacillati</taxon>
        <taxon>Actinomycetota</taxon>
        <taxon>Actinomycetes</taxon>
        <taxon>Kitasatosporales</taxon>
        <taxon>Streptomycetaceae</taxon>
        <taxon>Streptomyces</taxon>
    </lineage>
</organism>
<dbReference type="EMBL" id="CP117522">
    <property type="protein sequence ID" value="WNE96300.1"/>
    <property type="molecule type" value="Genomic_DNA"/>
</dbReference>
<accession>A0ABY9UWQ2</accession>
<reference evidence="1 2" key="1">
    <citation type="submission" date="2023-02" db="EMBL/GenBank/DDBJ databases">
        <title>Streptomyces sp. SCA4-21 with antifungal activity against Fusarium oxysporum f. sp. cubense, Streptomyces sp. SCA2-17 with antifungal activity against Fusarium oxysporum f. sp. cubense.</title>
        <authorList>
            <person name="Qi D."/>
        </authorList>
    </citation>
    <scope>NUCLEOTIDE SEQUENCE [LARGE SCALE GENOMIC DNA]</scope>
    <source>
        <strain evidence="1 2">SCA4-21</strain>
    </source>
</reference>
<evidence type="ECO:0000313" key="2">
    <source>
        <dbReference type="Proteomes" id="UP001305606"/>
    </source>
</evidence>
<gene>
    <name evidence="1" type="ORF">PS467_13605</name>
</gene>
<proteinExistence type="predicted"/>
<evidence type="ECO:0000313" key="1">
    <source>
        <dbReference type="EMBL" id="WNE96300.1"/>
    </source>
</evidence>
<dbReference type="RefSeq" id="WP_311035498.1">
    <property type="nucleotide sequence ID" value="NZ_CP117522.1"/>
</dbReference>
<dbReference type="Proteomes" id="UP001305606">
    <property type="component" value="Chromosome"/>
</dbReference>